<organism evidence="3 4">
    <name type="scientific">Gloeobacter kilaueensis (strain ATCC BAA-2537 / CCAP 1431/1 / ULC 316 / JS1)</name>
    <dbReference type="NCBI Taxonomy" id="1183438"/>
    <lineage>
        <taxon>Bacteria</taxon>
        <taxon>Bacillati</taxon>
        <taxon>Cyanobacteriota</taxon>
        <taxon>Cyanophyceae</taxon>
        <taxon>Gloeobacterales</taxon>
        <taxon>Gloeobacteraceae</taxon>
        <taxon>Gloeobacter</taxon>
    </lineage>
</organism>
<dbReference type="RefSeq" id="WP_023175751.1">
    <property type="nucleotide sequence ID" value="NC_022600.1"/>
</dbReference>
<name>U5QRT8_GLOK1</name>
<dbReference type="eggNOG" id="COG0226">
    <property type="taxonomic scope" value="Bacteria"/>
</dbReference>
<evidence type="ECO:0000256" key="1">
    <source>
        <dbReference type="ARBA" id="ARBA00022729"/>
    </source>
</evidence>
<feature type="domain" description="PBP" evidence="2">
    <location>
        <begin position="83"/>
        <end position="321"/>
    </location>
</feature>
<dbReference type="CDD" id="cd13566">
    <property type="entry name" value="PBP2_phosphate"/>
    <property type="match status" value="1"/>
</dbReference>
<dbReference type="Pfam" id="PF12849">
    <property type="entry name" value="PBP_like_2"/>
    <property type="match status" value="1"/>
</dbReference>
<dbReference type="HOGENOM" id="CLU_026228_2_0_3"/>
<reference evidence="3 4" key="1">
    <citation type="journal article" date="2013" name="PLoS ONE">
        <title>Cultivation and Complete Genome Sequencing of Gloeobacter kilaueensis sp. nov., from a Lava Cave in Kilauea Caldera, Hawai'i.</title>
        <authorList>
            <person name="Saw J.H."/>
            <person name="Schatz M."/>
            <person name="Brown M.V."/>
            <person name="Kunkel D.D."/>
            <person name="Foster J.S."/>
            <person name="Shick H."/>
            <person name="Christensen S."/>
            <person name="Hou S."/>
            <person name="Wan X."/>
            <person name="Donachie S.P."/>
        </authorList>
    </citation>
    <scope>NUCLEOTIDE SEQUENCE [LARGE SCALE GENOMIC DNA]</scope>
    <source>
        <strain evidence="4">JS</strain>
    </source>
</reference>
<keyword evidence="4" id="KW-1185">Reference proteome</keyword>
<dbReference type="STRING" id="1183438.GKIL_4159"/>
<dbReference type="EMBL" id="CP003587">
    <property type="protein sequence ID" value="AGY60405.1"/>
    <property type="molecule type" value="Genomic_DNA"/>
</dbReference>
<dbReference type="InterPro" id="IPR024370">
    <property type="entry name" value="PBP_domain"/>
</dbReference>
<evidence type="ECO:0000313" key="4">
    <source>
        <dbReference type="Proteomes" id="UP000017396"/>
    </source>
</evidence>
<dbReference type="Gene3D" id="3.40.190.10">
    <property type="entry name" value="Periplasmic binding protein-like II"/>
    <property type="match status" value="2"/>
</dbReference>
<protein>
    <submittedName>
        <fullName evidence="3">Phosphate binding protein</fullName>
    </submittedName>
</protein>
<dbReference type="AlphaFoldDB" id="U5QRT8"/>
<accession>U5QRT8</accession>
<evidence type="ECO:0000313" key="3">
    <source>
        <dbReference type="EMBL" id="AGY60405.1"/>
    </source>
</evidence>
<dbReference type="SUPFAM" id="SSF53850">
    <property type="entry name" value="Periplasmic binding protein-like II"/>
    <property type="match status" value="1"/>
</dbReference>
<dbReference type="PANTHER" id="PTHR30570:SF1">
    <property type="entry name" value="PHOSPHATE-BINDING PROTEIN PSTS"/>
    <property type="match status" value="1"/>
</dbReference>
<dbReference type="KEGG" id="glj:GKIL_4159"/>
<keyword evidence="1" id="KW-0732">Signal</keyword>
<sequence length="335" mass="36032">MNRQQLLTAVVSVALLAAGLLVFSSLRPPEQSSIGAIAPGLAETPLQSTGLIRQVPDVPIGLFKYGGSTAFARLRSLHFTEEIARRHPDFLLLYTEPEPNRQPGTGSGMAMLIEGKLAIAQTSRPVRADEREAAKRRGFELGQIAVARDGVAFYVHPGLPLKQLSLKQLKAIYTGQVRNWQQLGGPALAITPFSMDTRDSGTAEFVQKAVLGGAPFAPSVRQARDTTTSIRLVSATAGAIGYASSATVLQQKTVRALALTPDANGPYLSPFTGNDQARIDREAIKSGRYPLAHQLYIVFREDGTDAQKAAIAYAKMLLTDEGQRFVEQAGLVSLH</sequence>
<evidence type="ECO:0000259" key="2">
    <source>
        <dbReference type="Pfam" id="PF12849"/>
    </source>
</evidence>
<dbReference type="Proteomes" id="UP000017396">
    <property type="component" value="Chromosome"/>
</dbReference>
<dbReference type="PANTHER" id="PTHR30570">
    <property type="entry name" value="PERIPLASMIC PHOSPHATE BINDING COMPONENT OF PHOSPHATE ABC TRANSPORTER"/>
    <property type="match status" value="1"/>
</dbReference>
<dbReference type="InterPro" id="IPR050811">
    <property type="entry name" value="Phosphate_ABC_transporter"/>
</dbReference>
<gene>
    <name evidence="3" type="ORF">GKIL_4159</name>
</gene>
<proteinExistence type="predicted"/>
<dbReference type="OrthoDB" id="9790048at2"/>